<gene>
    <name evidence="1" type="ORF">H8711_03785</name>
</gene>
<proteinExistence type="predicted"/>
<dbReference type="CDD" id="cd07067">
    <property type="entry name" value="HP_PGM_like"/>
    <property type="match status" value="1"/>
</dbReference>
<dbReference type="Proteomes" id="UP000653127">
    <property type="component" value="Unassembled WGS sequence"/>
</dbReference>
<dbReference type="EMBL" id="JACRST010000003">
    <property type="protein sequence ID" value="MBC8546056.1"/>
    <property type="molecule type" value="Genomic_DNA"/>
</dbReference>
<evidence type="ECO:0000313" key="1">
    <source>
        <dbReference type="EMBL" id="MBC8546056.1"/>
    </source>
</evidence>
<dbReference type="GO" id="GO:0005737">
    <property type="term" value="C:cytoplasm"/>
    <property type="evidence" value="ECO:0007669"/>
    <property type="project" value="TreeGrafter"/>
</dbReference>
<comment type="caution">
    <text evidence="1">The sequence shown here is derived from an EMBL/GenBank/DDBJ whole genome shotgun (WGS) entry which is preliminary data.</text>
</comment>
<dbReference type="PANTHER" id="PTHR48100:SF1">
    <property type="entry name" value="HISTIDINE PHOSPHATASE FAMILY PROTEIN-RELATED"/>
    <property type="match status" value="1"/>
</dbReference>
<reference evidence="1" key="1">
    <citation type="submission" date="2020-08" db="EMBL/GenBank/DDBJ databases">
        <title>Genome public.</title>
        <authorList>
            <person name="Liu C."/>
            <person name="Sun Q."/>
        </authorList>
    </citation>
    <scope>NUCLEOTIDE SEQUENCE</scope>
    <source>
        <strain evidence="1">NSJ-31</strain>
    </source>
</reference>
<dbReference type="RefSeq" id="WP_249282206.1">
    <property type="nucleotide sequence ID" value="NZ_JACRST010000003.1"/>
</dbReference>
<dbReference type="SMART" id="SM00855">
    <property type="entry name" value="PGAM"/>
    <property type="match status" value="1"/>
</dbReference>
<dbReference type="Pfam" id="PF00300">
    <property type="entry name" value="His_Phos_1"/>
    <property type="match status" value="1"/>
</dbReference>
<name>A0A926DXR5_9FIRM</name>
<organism evidence="1 2">
    <name type="scientific">Ligaoa zhengdingensis</name>
    <dbReference type="NCBI Taxonomy" id="2763658"/>
    <lineage>
        <taxon>Bacteria</taxon>
        <taxon>Bacillati</taxon>
        <taxon>Bacillota</taxon>
        <taxon>Clostridia</taxon>
        <taxon>Eubacteriales</taxon>
        <taxon>Oscillospiraceae</taxon>
        <taxon>Ligaoa</taxon>
    </lineage>
</organism>
<dbReference type="InterPro" id="IPR050275">
    <property type="entry name" value="PGM_Phosphatase"/>
</dbReference>
<dbReference type="PANTHER" id="PTHR48100">
    <property type="entry name" value="BROAD-SPECIFICITY PHOSPHATASE YOR283W-RELATED"/>
    <property type="match status" value="1"/>
</dbReference>
<dbReference type="Gene3D" id="3.40.50.1240">
    <property type="entry name" value="Phosphoglycerate mutase-like"/>
    <property type="match status" value="1"/>
</dbReference>
<keyword evidence="2" id="KW-1185">Reference proteome</keyword>
<dbReference type="SUPFAM" id="SSF53254">
    <property type="entry name" value="Phosphoglycerate mutase-like"/>
    <property type="match status" value="1"/>
</dbReference>
<accession>A0A926DXR5</accession>
<evidence type="ECO:0000313" key="2">
    <source>
        <dbReference type="Proteomes" id="UP000653127"/>
    </source>
</evidence>
<dbReference type="AlphaFoldDB" id="A0A926DXR5"/>
<sequence length="201" mass="22392">MNIAFLRHGKTQGNLEHRYVGSTDYPLCGEGVEELRALLGKGIYPDAEHLYVSPLLRCRETGSLLYPGVPSTLLDRLREQHYGEFENKSYSELKHDPAFRAWIDAEGGQPPPGGESPEAFAERTGAALDWLLRDAREKGYGSIAVVTHGGVMMSLFSRYARPVRDFYGWQAGNGRGFLFKPTAADRTLTLLKTIDCEEVVL</sequence>
<dbReference type="GO" id="GO:0016791">
    <property type="term" value="F:phosphatase activity"/>
    <property type="evidence" value="ECO:0007669"/>
    <property type="project" value="TreeGrafter"/>
</dbReference>
<protein>
    <submittedName>
        <fullName evidence="1">Histidine phosphatase family protein</fullName>
    </submittedName>
</protein>
<dbReference type="InterPro" id="IPR029033">
    <property type="entry name" value="His_PPase_superfam"/>
</dbReference>
<dbReference type="InterPro" id="IPR013078">
    <property type="entry name" value="His_Pase_superF_clade-1"/>
</dbReference>